<comment type="caution">
    <text evidence="2">The sequence shown here is derived from an EMBL/GenBank/DDBJ whole genome shotgun (WGS) entry which is preliminary data.</text>
</comment>
<dbReference type="EMBL" id="JAVDDT010000002">
    <property type="protein sequence ID" value="MDQ2069096.1"/>
    <property type="molecule type" value="Genomic_DNA"/>
</dbReference>
<dbReference type="RefSeq" id="WP_306727590.1">
    <property type="nucleotide sequence ID" value="NZ_JAVDDT010000002.1"/>
</dbReference>
<feature type="region of interest" description="Disordered" evidence="1">
    <location>
        <begin position="51"/>
        <end position="72"/>
    </location>
</feature>
<protein>
    <submittedName>
        <fullName evidence="2">Host attachment protein</fullName>
    </submittedName>
</protein>
<evidence type="ECO:0000313" key="2">
    <source>
        <dbReference type="EMBL" id="MDQ2069096.1"/>
    </source>
</evidence>
<keyword evidence="3" id="KW-1185">Reference proteome</keyword>
<reference evidence="2 3" key="1">
    <citation type="submission" date="2023-08" db="EMBL/GenBank/DDBJ databases">
        <title>Whole-genome sequencing of halo(alkali)philic microorganisms from hypersaline lakes.</title>
        <authorList>
            <person name="Sorokin D.Y."/>
            <person name="Abbas B."/>
            <person name="Merkel A.Y."/>
        </authorList>
    </citation>
    <scope>NUCLEOTIDE SEQUENCE [LARGE SCALE GENOMIC DNA]</scope>
    <source>
        <strain evidence="2 3">AB-CW4</strain>
    </source>
</reference>
<sequence>MKVEMPKTWVIVADASRARFLDFRGHVSGLEEIHDMVNPEGRMRNQDLVTDKHGTTNDRKGFASPQMGDNAEAAHQVERAFATEVARTLGKMASENAVQSLILVAPPRFLGELRQRLDKKTSALVKQELNKDISTLSPDEIKAHLDRVA</sequence>
<dbReference type="Proteomes" id="UP001239019">
    <property type="component" value="Unassembled WGS sequence"/>
</dbReference>
<organism evidence="2 3">
    <name type="scientific">Natronospira bacteriovora</name>
    <dbReference type="NCBI Taxonomy" id="3069753"/>
    <lineage>
        <taxon>Bacteria</taxon>
        <taxon>Pseudomonadati</taxon>
        <taxon>Pseudomonadota</taxon>
        <taxon>Gammaproteobacteria</taxon>
        <taxon>Natronospirales</taxon>
        <taxon>Natronospiraceae</taxon>
        <taxon>Natronospira</taxon>
    </lineage>
</organism>
<dbReference type="Pfam" id="PF10116">
    <property type="entry name" value="Host_attach"/>
    <property type="match status" value="1"/>
</dbReference>
<name>A0ABU0W526_9GAMM</name>
<evidence type="ECO:0000256" key="1">
    <source>
        <dbReference type="SAM" id="MobiDB-lite"/>
    </source>
</evidence>
<accession>A0ABU0W526</accession>
<dbReference type="InterPro" id="IPR019291">
    <property type="entry name" value="Host_attachment_protein"/>
</dbReference>
<proteinExistence type="predicted"/>
<gene>
    <name evidence="2" type="ORF">RBH19_04335</name>
</gene>
<evidence type="ECO:0000313" key="3">
    <source>
        <dbReference type="Proteomes" id="UP001239019"/>
    </source>
</evidence>
<feature type="compositionally biased region" description="Basic and acidic residues" evidence="1">
    <location>
        <begin position="51"/>
        <end position="61"/>
    </location>
</feature>